<keyword evidence="4 6" id="KW-0802">TPR repeat</keyword>
<dbReference type="SUPFAM" id="SSF47413">
    <property type="entry name" value="lambda repressor-like DNA-binding domains"/>
    <property type="match status" value="1"/>
</dbReference>
<dbReference type="PROSITE" id="PS50943">
    <property type="entry name" value="HTH_CROC1"/>
    <property type="match status" value="1"/>
</dbReference>
<feature type="domain" description="HTH cro/C1-type" evidence="7">
    <location>
        <begin position="13"/>
        <end position="66"/>
    </location>
</feature>
<dbReference type="EMBL" id="JBHSAP010000007">
    <property type="protein sequence ID" value="MFC4076053.1"/>
    <property type="molecule type" value="Genomic_DNA"/>
</dbReference>
<dbReference type="RefSeq" id="WP_380702547.1">
    <property type="nucleotide sequence ID" value="NZ_JBHSAP010000007.1"/>
</dbReference>
<dbReference type="SUPFAM" id="SSF48452">
    <property type="entry name" value="TPR-like"/>
    <property type="match status" value="2"/>
</dbReference>
<dbReference type="SMART" id="SM00028">
    <property type="entry name" value="TPR"/>
    <property type="match status" value="6"/>
</dbReference>
<dbReference type="PANTHER" id="PTHR46630:SF1">
    <property type="entry name" value="TETRATRICOPEPTIDE REPEAT PROTEIN 29"/>
    <property type="match status" value="1"/>
</dbReference>
<dbReference type="SMART" id="SM00530">
    <property type="entry name" value="HTH_XRE"/>
    <property type="match status" value="1"/>
</dbReference>
<dbReference type="CDD" id="cd00093">
    <property type="entry name" value="HTH_XRE"/>
    <property type="match status" value="1"/>
</dbReference>
<gene>
    <name evidence="8" type="ORF">ACFOUO_04440</name>
</gene>
<feature type="repeat" description="TPR" evidence="6">
    <location>
        <begin position="360"/>
        <end position="393"/>
    </location>
</feature>
<evidence type="ECO:0000313" key="9">
    <source>
        <dbReference type="Proteomes" id="UP001595843"/>
    </source>
</evidence>
<evidence type="ECO:0000256" key="2">
    <source>
        <dbReference type="ARBA" id="ARBA00022490"/>
    </source>
</evidence>
<evidence type="ECO:0000256" key="6">
    <source>
        <dbReference type="PROSITE-ProRule" id="PRU00339"/>
    </source>
</evidence>
<evidence type="ECO:0000256" key="4">
    <source>
        <dbReference type="ARBA" id="ARBA00022803"/>
    </source>
</evidence>
<dbReference type="Gene3D" id="1.25.40.10">
    <property type="entry name" value="Tetratricopeptide repeat domain"/>
    <property type="match status" value="3"/>
</dbReference>
<accession>A0ABV8JCH2</accession>
<dbReference type="Pfam" id="PF13424">
    <property type="entry name" value="TPR_12"/>
    <property type="match status" value="1"/>
</dbReference>
<dbReference type="Proteomes" id="UP001595843">
    <property type="component" value="Unassembled WGS sequence"/>
</dbReference>
<proteinExistence type="inferred from homology"/>
<comment type="subcellular location">
    <subcellularLocation>
        <location evidence="1">Cytoplasm</location>
    </subcellularLocation>
</comment>
<evidence type="ECO:0000256" key="5">
    <source>
        <dbReference type="ARBA" id="ARBA00038253"/>
    </source>
</evidence>
<dbReference type="Pfam" id="PF01381">
    <property type="entry name" value="HTH_3"/>
    <property type="match status" value="1"/>
</dbReference>
<dbReference type="InterPro" id="IPR001387">
    <property type="entry name" value="Cro/C1-type_HTH"/>
</dbReference>
<dbReference type="PROSITE" id="PS50005">
    <property type="entry name" value="TPR"/>
    <property type="match status" value="3"/>
</dbReference>
<comment type="similarity">
    <text evidence="5">Belongs to the Rap family.</text>
</comment>
<evidence type="ECO:0000256" key="1">
    <source>
        <dbReference type="ARBA" id="ARBA00004496"/>
    </source>
</evidence>
<feature type="repeat" description="TPR" evidence="6">
    <location>
        <begin position="280"/>
        <end position="313"/>
    </location>
</feature>
<organism evidence="8 9">
    <name type="scientific">Salinithrix halophila</name>
    <dbReference type="NCBI Taxonomy" id="1485204"/>
    <lineage>
        <taxon>Bacteria</taxon>
        <taxon>Bacillati</taxon>
        <taxon>Bacillota</taxon>
        <taxon>Bacilli</taxon>
        <taxon>Bacillales</taxon>
        <taxon>Thermoactinomycetaceae</taxon>
        <taxon>Salinithrix</taxon>
    </lineage>
</organism>
<keyword evidence="2" id="KW-0963">Cytoplasm</keyword>
<dbReference type="Pfam" id="PF13181">
    <property type="entry name" value="TPR_8"/>
    <property type="match status" value="1"/>
</dbReference>
<protein>
    <submittedName>
        <fullName evidence="8">Helix-turn-helix domain-containing protein</fullName>
    </submittedName>
</protein>
<sequence>MSSLDIHEIGEVIRKVRKERGLRLEDLADQNISPATISNIERGVPHVNPQRATYLLKKLDIQLDELPNLMIAEQQELQNVKFDLFAIETMRDTGNAKEALQELKKLDLDDHHPCAATAQYLTGKCLNSLGDYSKAQRALFNAIRLTNQNAYGNQSNIEAASFTELGLNSYYQNDMEQALAYTESGIDAFVEDGERLHFKYVLLRNKIVYLERLGRIGEALKVVEDHWESITKIQHMNVVLAFYCWRAELLHRTKQFDNAIKYSLEGLEKARLDYKYNSMFRLWVILASIYMTKNDLAKAEQCFQLALSLKNKPVVEKEFTDAYTRLGVLYIKQKRWAESREAINNAVSLSKRLNDIPRLANALITQGDYYRVREEKQEAIPHYQEALKLAQQHKLPYKESVVLLRLAQCWENTNKKEFQQCLHNMYKVKFILQYKEVDYLDELL</sequence>
<dbReference type="InterPro" id="IPR011990">
    <property type="entry name" value="TPR-like_helical_dom_sf"/>
</dbReference>
<keyword evidence="9" id="KW-1185">Reference proteome</keyword>
<dbReference type="PANTHER" id="PTHR46630">
    <property type="entry name" value="TETRATRICOPEPTIDE REPEAT PROTEIN 29"/>
    <property type="match status" value="1"/>
</dbReference>
<reference evidence="9" key="1">
    <citation type="journal article" date="2019" name="Int. J. Syst. Evol. Microbiol.">
        <title>The Global Catalogue of Microorganisms (GCM) 10K type strain sequencing project: providing services to taxonomists for standard genome sequencing and annotation.</title>
        <authorList>
            <consortium name="The Broad Institute Genomics Platform"/>
            <consortium name="The Broad Institute Genome Sequencing Center for Infectious Disease"/>
            <person name="Wu L."/>
            <person name="Ma J."/>
        </authorList>
    </citation>
    <scope>NUCLEOTIDE SEQUENCE [LARGE SCALE GENOMIC DNA]</scope>
    <source>
        <strain evidence="9">IBRC-M 10813</strain>
    </source>
</reference>
<evidence type="ECO:0000259" key="7">
    <source>
        <dbReference type="PROSITE" id="PS50943"/>
    </source>
</evidence>
<evidence type="ECO:0000256" key="3">
    <source>
        <dbReference type="ARBA" id="ARBA00022737"/>
    </source>
</evidence>
<dbReference type="InterPro" id="IPR051476">
    <property type="entry name" value="Bac_ResReg_Asp_Phosphatase"/>
</dbReference>
<name>A0ABV8JCH2_9BACL</name>
<feature type="repeat" description="TPR" evidence="6">
    <location>
        <begin position="320"/>
        <end position="353"/>
    </location>
</feature>
<dbReference type="InterPro" id="IPR010982">
    <property type="entry name" value="Lambda_DNA-bd_dom_sf"/>
</dbReference>
<comment type="caution">
    <text evidence="8">The sequence shown here is derived from an EMBL/GenBank/DDBJ whole genome shotgun (WGS) entry which is preliminary data.</text>
</comment>
<dbReference type="Gene3D" id="1.10.260.40">
    <property type="entry name" value="lambda repressor-like DNA-binding domains"/>
    <property type="match status" value="1"/>
</dbReference>
<keyword evidence="3" id="KW-0677">Repeat</keyword>
<evidence type="ECO:0000313" key="8">
    <source>
        <dbReference type="EMBL" id="MFC4076053.1"/>
    </source>
</evidence>
<dbReference type="InterPro" id="IPR019734">
    <property type="entry name" value="TPR_rpt"/>
</dbReference>